<gene>
    <name evidence="5" type="ORF">PBRASI_LOCUS2060</name>
</gene>
<feature type="transmembrane region" description="Helical" evidence="2">
    <location>
        <begin position="391"/>
        <end position="415"/>
    </location>
</feature>
<dbReference type="Pfam" id="PF02221">
    <property type="entry name" value="E1_DerP2_DerF2"/>
    <property type="match status" value="1"/>
</dbReference>
<dbReference type="Proteomes" id="UP000789739">
    <property type="component" value="Unassembled WGS sequence"/>
</dbReference>
<evidence type="ECO:0000256" key="1">
    <source>
        <dbReference type="SAM" id="MobiDB-lite"/>
    </source>
</evidence>
<sequence length="1106" mass="120794">MHMLTLLLVAIIALTQCVSATQVSFRSCANQNSLNVSSVEVIFNENKNTLAFFIQGTSNKEVSGTGPNFLATAFTTVKVLSEKLVDNAEQYCLQVACPYPAGPITIEKLVNLPRAVPLTTLTVTYKASDENATQVTCVEFDFTPQYNYYSQVFTWLPASMTLFTWLVSSVASVFGPGQLTTDLFQITSSQEQVLRLKTPGFFDIMFYTQFAVSTAQLSLDYPGYYQPFMSHFGWGSLIFNHSEIISIQNGTTVLSDINVIKTKALEVTKRAGIFLSETKNLVVLTLEESLALYGGFGNYVLFTDPHPGNLFPETLVIFLIIFAIVAAMCGLIWGSWETLKSTFSGKFRGSTAKGFSLLQGSLLRVFFLFYFPLLAAAFYQLTIRKITPAWFTVLAVIVVIIPCLILPIVISIYLLRNSDQLYSNIHMLLRYGTLYNTFKKEYTSFLIVVWIYLFLRAMVTGSGQDSGAAQVALLLLIEILYLIAIVVKQPYKEGGLNSMYVALGVFRTLISGLLLLLIPNINIASDTREIVGYAVITFHGLAYCTFTVLALKHLLEVLFGWCGILPNDEIPQIADVKGNTRYSAPSDKNRSSAGNSEEDRRGSNAAVVRHQSQPHTYEHVQHVHEGSVSGTVSDENESTYHGSQSTRLSFADMTDESYYRPSKLEWIRKRHPPINGNGNQTTSVAVPQYFGDALDERNNSMQSSYSLPSNNSDTVASMSSPRRTTPLGQMTNIQPWNHNIPISLSSSPGIATNVPPVHGRVGSVDSVVMMHPGPVSSTAEESTTYQPPRQPLAGEYSTFGRQNIISDNITAPPPGVPQPGQSSSFLSRFAKKIFGTKKKPDDVSSGPYAPSRRDNGSLIESPIARGTLFIVNPDERERASVVHVGFPASEDFNIEAGKHDDGNDNGILTGSGNNSEYQSRNNFASESQNNTNTTGVFSNTSTGMSSSGLSGGLLGGWTADRSATSFTGYPAGTSVGQSDTPTSRSPYSILPTLSPNLPPSVLPTLSPNLSPVSTHSTPALLPTLYTAQSPVPRNFTSTSQRSLSPPPLSQSANTYNAFPQYGYASGSDSQRFEIDATRSTGSTSSHYDDDEDILPVESEFNRNNFI</sequence>
<dbReference type="InterPro" id="IPR010308">
    <property type="entry name" value="TRP_C"/>
</dbReference>
<evidence type="ECO:0000313" key="5">
    <source>
        <dbReference type="EMBL" id="CAG8490169.1"/>
    </source>
</evidence>
<evidence type="ECO:0000259" key="4">
    <source>
        <dbReference type="SMART" id="SM00737"/>
    </source>
</evidence>
<feature type="region of interest" description="Disordered" evidence="1">
    <location>
        <begin position="581"/>
        <end position="610"/>
    </location>
</feature>
<organism evidence="5 6">
    <name type="scientific">Paraglomus brasilianum</name>
    <dbReference type="NCBI Taxonomy" id="144538"/>
    <lineage>
        <taxon>Eukaryota</taxon>
        <taxon>Fungi</taxon>
        <taxon>Fungi incertae sedis</taxon>
        <taxon>Mucoromycota</taxon>
        <taxon>Glomeromycotina</taxon>
        <taxon>Glomeromycetes</taxon>
        <taxon>Paraglomerales</taxon>
        <taxon>Paraglomeraceae</taxon>
        <taxon>Paraglomus</taxon>
    </lineage>
</organism>
<dbReference type="OrthoDB" id="2115177at2759"/>
<name>A0A9N8ZFD4_9GLOM</name>
<reference evidence="5" key="1">
    <citation type="submission" date="2021-06" db="EMBL/GenBank/DDBJ databases">
        <authorList>
            <person name="Kallberg Y."/>
            <person name="Tangrot J."/>
            <person name="Rosling A."/>
        </authorList>
    </citation>
    <scope>NUCLEOTIDE SEQUENCE</scope>
    <source>
        <strain evidence="5">BR232B</strain>
    </source>
</reference>
<evidence type="ECO:0000256" key="2">
    <source>
        <dbReference type="SAM" id="Phobius"/>
    </source>
</evidence>
<keyword evidence="2" id="KW-1133">Transmembrane helix</keyword>
<dbReference type="InterPro" id="IPR040241">
    <property type="entry name" value="TRP_Flc/Pkd2-like"/>
</dbReference>
<feature type="transmembrane region" description="Helical" evidence="2">
    <location>
        <begin position="357"/>
        <end position="379"/>
    </location>
</feature>
<feature type="region of interest" description="Disordered" evidence="1">
    <location>
        <begin position="699"/>
        <end position="723"/>
    </location>
</feature>
<dbReference type="AlphaFoldDB" id="A0A9N8ZFD4"/>
<feature type="region of interest" description="Disordered" evidence="1">
    <location>
        <begin position="836"/>
        <end position="859"/>
    </location>
</feature>
<dbReference type="PANTHER" id="PTHR31145:SF6">
    <property type="entry name" value="INTEGRAL MEMBRANE PROTEIN (AFU_ORTHOLOGUE AFUA_7G01610)"/>
    <property type="match status" value="1"/>
</dbReference>
<feature type="transmembrane region" description="Helical" evidence="2">
    <location>
        <begin position="315"/>
        <end position="336"/>
    </location>
</feature>
<accession>A0A9N8ZFD4</accession>
<feature type="signal peptide" evidence="3">
    <location>
        <begin position="1"/>
        <end position="20"/>
    </location>
</feature>
<dbReference type="SMART" id="SM00737">
    <property type="entry name" value="ML"/>
    <property type="match status" value="1"/>
</dbReference>
<feature type="chain" id="PRO_5040118679" evidence="3">
    <location>
        <begin position="21"/>
        <end position="1106"/>
    </location>
</feature>
<dbReference type="InterPro" id="IPR003172">
    <property type="entry name" value="ML_dom"/>
</dbReference>
<keyword evidence="6" id="KW-1185">Reference proteome</keyword>
<keyword evidence="2" id="KW-0812">Transmembrane</keyword>
<comment type="caution">
    <text evidence="5">The sequence shown here is derived from an EMBL/GenBank/DDBJ whole genome shotgun (WGS) entry which is preliminary data.</text>
</comment>
<feature type="transmembrane region" description="Helical" evidence="2">
    <location>
        <begin position="442"/>
        <end position="461"/>
    </location>
</feature>
<dbReference type="GO" id="GO:0055085">
    <property type="term" value="P:transmembrane transport"/>
    <property type="evidence" value="ECO:0007669"/>
    <property type="project" value="TreeGrafter"/>
</dbReference>
<proteinExistence type="predicted"/>
<feature type="domain" description="MD-2-related lipid-recognition" evidence="4">
    <location>
        <begin position="25"/>
        <end position="142"/>
    </location>
</feature>
<feature type="region of interest" description="Disordered" evidence="1">
    <location>
        <begin position="1032"/>
        <end position="1062"/>
    </location>
</feature>
<feature type="region of interest" description="Disordered" evidence="1">
    <location>
        <begin position="893"/>
        <end position="914"/>
    </location>
</feature>
<feature type="transmembrane region" description="Helical" evidence="2">
    <location>
        <begin position="499"/>
        <end position="518"/>
    </location>
</feature>
<keyword evidence="3" id="KW-0732">Signal</keyword>
<evidence type="ECO:0000256" key="3">
    <source>
        <dbReference type="SAM" id="SignalP"/>
    </source>
</evidence>
<feature type="transmembrane region" description="Helical" evidence="2">
    <location>
        <begin position="467"/>
        <end position="487"/>
    </location>
</feature>
<feature type="transmembrane region" description="Helical" evidence="2">
    <location>
        <begin position="530"/>
        <end position="551"/>
    </location>
</feature>
<dbReference type="GO" id="GO:0016020">
    <property type="term" value="C:membrane"/>
    <property type="evidence" value="ECO:0007669"/>
    <property type="project" value="TreeGrafter"/>
</dbReference>
<dbReference type="PANTHER" id="PTHR31145">
    <property type="entry name" value="INTEGRAL MEMBRANE PROTEIN (AFU_ORTHOLOGUE AFUA_7G01610)"/>
    <property type="match status" value="1"/>
</dbReference>
<evidence type="ECO:0000313" key="6">
    <source>
        <dbReference type="Proteomes" id="UP000789739"/>
    </source>
</evidence>
<dbReference type="Pfam" id="PF06011">
    <property type="entry name" value="TRP"/>
    <property type="match status" value="1"/>
</dbReference>
<dbReference type="EMBL" id="CAJVPI010000151">
    <property type="protein sequence ID" value="CAG8490169.1"/>
    <property type="molecule type" value="Genomic_DNA"/>
</dbReference>
<keyword evidence="2" id="KW-0472">Membrane</keyword>
<protein>
    <submittedName>
        <fullName evidence="5">9238_t:CDS:1</fullName>
    </submittedName>
</protein>